<dbReference type="Pfam" id="PF05154">
    <property type="entry name" value="TM2"/>
    <property type="match status" value="1"/>
</dbReference>
<comment type="caution">
    <text evidence="7">The sequence shown here is derived from an EMBL/GenBank/DDBJ whole genome shotgun (WGS) entry which is preliminary data.</text>
</comment>
<evidence type="ECO:0000313" key="8">
    <source>
        <dbReference type="Proteomes" id="UP000609531"/>
    </source>
</evidence>
<sequence length="111" mass="12340">MSDGILSTDPEVGNEQKFCFRCGTLIRADAAVCPHCGARQERVSGRRNRVIAAILAFLFGSFGAHRFYLGQIGMGLLYLVFFWTVIPGIIAIVEGIIYLTMSDERFAERYG</sequence>
<evidence type="ECO:0000256" key="1">
    <source>
        <dbReference type="ARBA" id="ARBA00004141"/>
    </source>
</evidence>
<keyword evidence="2 5" id="KW-0812">Transmembrane</keyword>
<evidence type="ECO:0000256" key="3">
    <source>
        <dbReference type="ARBA" id="ARBA00022989"/>
    </source>
</evidence>
<dbReference type="RefSeq" id="WP_198883745.1">
    <property type="nucleotide sequence ID" value="NZ_JAEKJA010000021.1"/>
</dbReference>
<evidence type="ECO:0000259" key="6">
    <source>
        <dbReference type="Pfam" id="PF05154"/>
    </source>
</evidence>
<keyword evidence="3 5" id="KW-1133">Transmembrane helix</keyword>
<protein>
    <submittedName>
        <fullName evidence="7">NINE protein</fullName>
    </submittedName>
</protein>
<keyword evidence="8" id="KW-1185">Reference proteome</keyword>
<accession>A0A934MHM8</accession>
<comment type="subcellular location">
    <subcellularLocation>
        <location evidence="1">Membrane</location>
        <topology evidence="1">Multi-pass membrane protein</topology>
    </subcellularLocation>
</comment>
<feature type="transmembrane region" description="Helical" evidence="5">
    <location>
        <begin position="50"/>
        <end position="69"/>
    </location>
</feature>
<name>A0A934MHM8_9HYPH</name>
<evidence type="ECO:0000313" key="7">
    <source>
        <dbReference type="EMBL" id="MBJ3777838.1"/>
    </source>
</evidence>
<reference evidence="7" key="1">
    <citation type="submission" date="2020-12" db="EMBL/GenBank/DDBJ databases">
        <title>Bacterial taxonomy.</title>
        <authorList>
            <person name="Pan X."/>
        </authorList>
    </citation>
    <scope>NUCLEOTIDE SEQUENCE</scope>
    <source>
        <strain evidence="7">B2012</strain>
    </source>
</reference>
<dbReference type="InterPro" id="IPR007829">
    <property type="entry name" value="TM2"/>
</dbReference>
<keyword evidence="4 5" id="KW-0472">Membrane</keyword>
<proteinExistence type="predicted"/>
<dbReference type="GO" id="GO:0016020">
    <property type="term" value="C:membrane"/>
    <property type="evidence" value="ECO:0007669"/>
    <property type="project" value="UniProtKB-SubCell"/>
</dbReference>
<dbReference type="Proteomes" id="UP000609531">
    <property type="component" value="Unassembled WGS sequence"/>
</dbReference>
<evidence type="ECO:0000256" key="4">
    <source>
        <dbReference type="ARBA" id="ARBA00023136"/>
    </source>
</evidence>
<organism evidence="7 8">
    <name type="scientific">Acuticoccus mangrovi</name>
    <dbReference type="NCBI Taxonomy" id="2796142"/>
    <lineage>
        <taxon>Bacteria</taxon>
        <taxon>Pseudomonadati</taxon>
        <taxon>Pseudomonadota</taxon>
        <taxon>Alphaproteobacteria</taxon>
        <taxon>Hyphomicrobiales</taxon>
        <taxon>Amorphaceae</taxon>
        <taxon>Acuticoccus</taxon>
    </lineage>
</organism>
<feature type="transmembrane region" description="Helical" evidence="5">
    <location>
        <begin position="75"/>
        <end position="99"/>
    </location>
</feature>
<evidence type="ECO:0000256" key="2">
    <source>
        <dbReference type="ARBA" id="ARBA00022692"/>
    </source>
</evidence>
<gene>
    <name evidence="7" type="ORF">JCR33_19190</name>
</gene>
<dbReference type="EMBL" id="JAEKJA010000021">
    <property type="protein sequence ID" value="MBJ3777838.1"/>
    <property type="molecule type" value="Genomic_DNA"/>
</dbReference>
<dbReference type="AlphaFoldDB" id="A0A934MHM8"/>
<evidence type="ECO:0000256" key="5">
    <source>
        <dbReference type="SAM" id="Phobius"/>
    </source>
</evidence>
<feature type="domain" description="TM2" evidence="6">
    <location>
        <begin position="46"/>
        <end position="96"/>
    </location>
</feature>